<evidence type="ECO:0000259" key="2">
    <source>
        <dbReference type="Pfam" id="PF22725"/>
    </source>
</evidence>
<dbReference type="GO" id="GO:0000166">
    <property type="term" value="F:nucleotide binding"/>
    <property type="evidence" value="ECO:0007669"/>
    <property type="project" value="InterPro"/>
</dbReference>
<evidence type="ECO:0000313" key="4">
    <source>
        <dbReference type="Proteomes" id="UP000295636"/>
    </source>
</evidence>
<sequence>MGKKLRIGIIGTGGIAGVHMKAYKQFDDVEIVGGADIVPGKAKAFLEQWELPEAKAFNSAEQLIKNVEMDGVTVCTYNTTHAECVIAALEAGIHVQCEKPMSFTLQEAADMVKASRKAGKILTIGFQPRYSYMRKKVDDIIASGALGKIYYIQSGGGRRRGIPAGTFVDGKKAGYGCLGDIGCYSIDQCLHAVKYPKPLTVSAIATDYFGKNPKYWEDAESFDVDDFSVALVRMEGDVTFVFKQAWAMHADSLGDTLWLGTEGGIKIVNGFDYANKPSRVMLFTDVNGQQVDSYVLPSHPFNAYEGTQENDPFTAKVRDFCDAIIHGRPAPIPGEEIIYNQAICDGIYRSAKLKREVEIEMPSFL</sequence>
<organism evidence="3 4">
    <name type="scientific">Paenibacillus piri</name>
    <dbReference type="NCBI Taxonomy" id="2547395"/>
    <lineage>
        <taxon>Bacteria</taxon>
        <taxon>Bacillati</taxon>
        <taxon>Bacillota</taxon>
        <taxon>Bacilli</taxon>
        <taxon>Bacillales</taxon>
        <taxon>Paenibacillaceae</taxon>
        <taxon>Paenibacillus</taxon>
    </lineage>
</organism>
<feature type="domain" description="Gfo/Idh/MocA-like oxidoreductase N-terminal" evidence="1">
    <location>
        <begin position="5"/>
        <end position="126"/>
    </location>
</feature>
<dbReference type="InterPro" id="IPR055170">
    <property type="entry name" value="GFO_IDH_MocA-like_dom"/>
</dbReference>
<dbReference type="PANTHER" id="PTHR43249:SF1">
    <property type="entry name" value="D-GLUCOSIDE 3-DEHYDROGENASE"/>
    <property type="match status" value="1"/>
</dbReference>
<protein>
    <submittedName>
        <fullName evidence="3">Gfo/Idh/MocA family oxidoreductase</fullName>
    </submittedName>
</protein>
<evidence type="ECO:0000313" key="3">
    <source>
        <dbReference type="EMBL" id="TDF95753.1"/>
    </source>
</evidence>
<dbReference type="Pfam" id="PF22725">
    <property type="entry name" value="GFO_IDH_MocA_C3"/>
    <property type="match status" value="1"/>
</dbReference>
<comment type="caution">
    <text evidence="3">The sequence shown here is derived from an EMBL/GenBank/DDBJ whole genome shotgun (WGS) entry which is preliminary data.</text>
</comment>
<dbReference type="Pfam" id="PF01408">
    <property type="entry name" value="GFO_IDH_MocA"/>
    <property type="match status" value="1"/>
</dbReference>
<dbReference type="OrthoDB" id="9815825at2"/>
<dbReference type="PANTHER" id="PTHR43249">
    <property type="entry name" value="UDP-N-ACETYL-2-AMINO-2-DEOXY-D-GLUCURONATE OXIDASE"/>
    <property type="match status" value="1"/>
</dbReference>
<dbReference type="InterPro" id="IPR000683">
    <property type="entry name" value="Gfo/Idh/MocA-like_OxRdtase_N"/>
</dbReference>
<dbReference type="RefSeq" id="WP_133230825.1">
    <property type="nucleotide sequence ID" value="NZ_SMRT01000009.1"/>
</dbReference>
<dbReference type="InterPro" id="IPR052515">
    <property type="entry name" value="Gfo/Idh/MocA_Oxidoreductase"/>
</dbReference>
<dbReference type="EMBL" id="SMRT01000009">
    <property type="protein sequence ID" value="TDF95753.1"/>
    <property type="molecule type" value="Genomic_DNA"/>
</dbReference>
<dbReference type="AlphaFoldDB" id="A0A4R5KJR1"/>
<dbReference type="Gene3D" id="3.40.50.720">
    <property type="entry name" value="NAD(P)-binding Rossmann-like Domain"/>
    <property type="match status" value="1"/>
</dbReference>
<evidence type="ECO:0000259" key="1">
    <source>
        <dbReference type="Pfam" id="PF01408"/>
    </source>
</evidence>
<gene>
    <name evidence="3" type="ORF">E1757_18600</name>
</gene>
<dbReference type="Gene3D" id="3.30.360.10">
    <property type="entry name" value="Dihydrodipicolinate Reductase, domain 2"/>
    <property type="match status" value="1"/>
</dbReference>
<proteinExistence type="predicted"/>
<keyword evidence="4" id="KW-1185">Reference proteome</keyword>
<name>A0A4R5KJR1_9BACL</name>
<feature type="domain" description="GFO/IDH/MocA-like oxidoreductase" evidence="2">
    <location>
        <begin position="136"/>
        <end position="265"/>
    </location>
</feature>
<dbReference type="SUPFAM" id="SSF51735">
    <property type="entry name" value="NAD(P)-binding Rossmann-fold domains"/>
    <property type="match status" value="1"/>
</dbReference>
<dbReference type="InterPro" id="IPR036291">
    <property type="entry name" value="NAD(P)-bd_dom_sf"/>
</dbReference>
<reference evidence="3 4" key="1">
    <citation type="submission" date="2019-03" db="EMBL/GenBank/DDBJ databases">
        <title>This is whole genome sequence of Paenibacillus sp MS74 strain.</title>
        <authorList>
            <person name="Trinh H.N."/>
        </authorList>
    </citation>
    <scope>NUCLEOTIDE SEQUENCE [LARGE SCALE GENOMIC DNA]</scope>
    <source>
        <strain evidence="3 4">MS74</strain>
    </source>
</reference>
<dbReference type="Proteomes" id="UP000295636">
    <property type="component" value="Unassembled WGS sequence"/>
</dbReference>
<accession>A0A4R5KJR1</accession>
<dbReference type="SUPFAM" id="SSF55347">
    <property type="entry name" value="Glyceraldehyde-3-phosphate dehydrogenase-like, C-terminal domain"/>
    <property type="match status" value="1"/>
</dbReference>